<accession>A0ACB7T8Q8</accession>
<evidence type="ECO:0000313" key="1">
    <source>
        <dbReference type="EMBL" id="KAH6943385.1"/>
    </source>
</evidence>
<comment type="caution">
    <text evidence="1">The sequence shown here is derived from an EMBL/GenBank/DDBJ whole genome shotgun (WGS) entry which is preliminary data.</text>
</comment>
<reference evidence="1" key="1">
    <citation type="submission" date="2020-05" db="EMBL/GenBank/DDBJ databases">
        <title>Large-scale comparative analyses of tick genomes elucidate their genetic diversity and vector capacities.</title>
        <authorList>
            <person name="Jia N."/>
            <person name="Wang J."/>
            <person name="Shi W."/>
            <person name="Du L."/>
            <person name="Sun Y."/>
            <person name="Zhan W."/>
            <person name="Jiang J."/>
            <person name="Wang Q."/>
            <person name="Zhang B."/>
            <person name="Ji P."/>
            <person name="Sakyi L.B."/>
            <person name="Cui X."/>
            <person name="Yuan T."/>
            <person name="Jiang B."/>
            <person name="Yang W."/>
            <person name="Lam T.T.-Y."/>
            <person name="Chang Q."/>
            <person name="Ding S."/>
            <person name="Wang X."/>
            <person name="Zhu J."/>
            <person name="Ruan X."/>
            <person name="Zhao L."/>
            <person name="Wei J."/>
            <person name="Que T."/>
            <person name="Du C."/>
            <person name="Cheng J."/>
            <person name="Dai P."/>
            <person name="Han X."/>
            <person name="Huang E."/>
            <person name="Gao Y."/>
            <person name="Liu J."/>
            <person name="Shao H."/>
            <person name="Ye R."/>
            <person name="Li L."/>
            <person name="Wei W."/>
            <person name="Wang X."/>
            <person name="Wang C."/>
            <person name="Yang T."/>
            <person name="Huo Q."/>
            <person name="Li W."/>
            <person name="Guo W."/>
            <person name="Chen H."/>
            <person name="Zhou L."/>
            <person name="Ni X."/>
            <person name="Tian J."/>
            <person name="Zhou Y."/>
            <person name="Sheng Y."/>
            <person name="Liu T."/>
            <person name="Pan Y."/>
            <person name="Xia L."/>
            <person name="Li J."/>
            <person name="Zhao F."/>
            <person name="Cao W."/>
        </authorList>
    </citation>
    <scope>NUCLEOTIDE SEQUENCE</scope>
    <source>
        <strain evidence="1">Hyas-2018</strain>
    </source>
</reference>
<sequence length="220" mass="23854">MASRYSAVRGTNIRGNKLHTSTYLDIYRNCGAGFVHGKKLKTTSVMNPLEYVLCGVLVLANFCLGIYFSFTKQWRHTASASAVLEVFLGSRTLMMLPLATSTVASIVSSAGLVVIPAHYYAYGWHLMWVCLTALFLLPLATHVFVPVIYGLEITSIFQNGAGPDNAFVICASTGKAAVAVGGTTVHSAFKFSRSKAMDAGLSDSELNTFRVAFRHVKVQE</sequence>
<name>A0ACB7T8Q8_HYAAI</name>
<dbReference type="EMBL" id="CM023490">
    <property type="protein sequence ID" value="KAH6943385.1"/>
    <property type="molecule type" value="Genomic_DNA"/>
</dbReference>
<organism evidence="1 2">
    <name type="scientific">Hyalomma asiaticum</name>
    <name type="common">Tick</name>
    <dbReference type="NCBI Taxonomy" id="266040"/>
    <lineage>
        <taxon>Eukaryota</taxon>
        <taxon>Metazoa</taxon>
        <taxon>Ecdysozoa</taxon>
        <taxon>Arthropoda</taxon>
        <taxon>Chelicerata</taxon>
        <taxon>Arachnida</taxon>
        <taxon>Acari</taxon>
        <taxon>Parasitiformes</taxon>
        <taxon>Ixodida</taxon>
        <taxon>Ixodoidea</taxon>
        <taxon>Ixodidae</taxon>
        <taxon>Hyalomminae</taxon>
        <taxon>Hyalomma</taxon>
    </lineage>
</organism>
<keyword evidence="2" id="KW-1185">Reference proteome</keyword>
<evidence type="ECO:0000313" key="2">
    <source>
        <dbReference type="Proteomes" id="UP000821845"/>
    </source>
</evidence>
<dbReference type="Proteomes" id="UP000821845">
    <property type="component" value="Chromosome 10"/>
</dbReference>
<protein>
    <submittedName>
        <fullName evidence="1">Uncharacterized protein</fullName>
    </submittedName>
</protein>
<gene>
    <name evidence="1" type="ORF">HPB50_020882</name>
</gene>
<proteinExistence type="predicted"/>